<proteinExistence type="predicted"/>
<dbReference type="AlphaFoldDB" id="A0A844B0B2"/>
<evidence type="ECO:0000256" key="1">
    <source>
        <dbReference type="SAM" id="SignalP"/>
    </source>
</evidence>
<protein>
    <submittedName>
        <fullName evidence="2">Uncharacterized protein</fullName>
    </submittedName>
</protein>
<gene>
    <name evidence="2" type="ORF">GH815_02325</name>
</gene>
<keyword evidence="3" id="KW-1185">Reference proteome</keyword>
<reference evidence="2 3" key="1">
    <citation type="submission" date="2019-11" db="EMBL/GenBank/DDBJ databases">
        <title>Draft Whole-Genome sequence of the marine photosynthetic bacterium Rhodovulum strictum DSM 11289.</title>
        <authorList>
            <person name="Kyndt J.A."/>
            <person name="Meyer T.E."/>
        </authorList>
    </citation>
    <scope>NUCLEOTIDE SEQUENCE [LARGE SCALE GENOMIC DNA]</scope>
    <source>
        <strain evidence="2 3">DSM 11289</strain>
    </source>
</reference>
<evidence type="ECO:0000313" key="3">
    <source>
        <dbReference type="Proteomes" id="UP000466730"/>
    </source>
</evidence>
<evidence type="ECO:0000313" key="2">
    <source>
        <dbReference type="EMBL" id="MRH19816.1"/>
    </source>
</evidence>
<name>A0A844B0B2_9RHOB</name>
<keyword evidence="1" id="KW-0732">Signal</keyword>
<organism evidence="2 3">
    <name type="scientific">Rhodovulum strictum</name>
    <dbReference type="NCBI Taxonomy" id="58314"/>
    <lineage>
        <taxon>Bacteria</taxon>
        <taxon>Pseudomonadati</taxon>
        <taxon>Pseudomonadota</taxon>
        <taxon>Alphaproteobacteria</taxon>
        <taxon>Rhodobacterales</taxon>
        <taxon>Paracoccaceae</taxon>
        <taxon>Rhodovulum</taxon>
    </lineage>
</organism>
<sequence>MPRFFLAPLLAASIALTPVAAAPARAADDLAKILLGAAAVYVIVDKLESNRRSANRVETNQAAGWYGPRGHDRHRVIPASCVRSVDTRRGSERIVTERCLRNEGIRRLPDRCEISVRGPRGSVDAYRLSCLQNAGYRVEGRRR</sequence>
<accession>A0A844B0B2</accession>
<feature type="chain" id="PRO_5032872306" evidence="1">
    <location>
        <begin position="27"/>
        <end position="143"/>
    </location>
</feature>
<dbReference type="RefSeq" id="WP_153747126.1">
    <property type="nucleotide sequence ID" value="NZ_BAAADI010000014.1"/>
</dbReference>
<dbReference type="Proteomes" id="UP000466730">
    <property type="component" value="Unassembled WGS sequence"/>
</dbReference>
<dbReference type="EMBL" id="WJPO01000002">
    <property type="protein sequence ID" value="MRH19816.1"/>
    <property type="molecule type" value="Genomic_DNA"/>
</dbReference>
<dbReference type="OrthoDB" id="7876829at2"/>
<feature type="signal peptide" evidence="1">
    <location>
        <begin position="1"/>
        <end position="26"/>
    </location>
</feature>
<comment type="caution">
    <text evidence="2">The sequence shown here is derived from an EMBL/GenBank/DDBJ whole genome shotgun (WGS) entry which is preliminary data.</text>
</comment>